<dbReference type="Pfam" id="PF03016">
    <property type="entry name" value="Exostosin_GT47"/>
    <property type="match status" value="1"/>
</dbReference>
<reference evidence="4" key="1">
    <citation type="submission" date="2023-08" db="EMBL/GenBank/DDBJ databases">
        <authorList>
            <person name="Audoor S."/>
            <person name="Bilcke G."/>
        </authorList>
    </citation>
    <scope>NUCLEOTIDE SEQUENCE</scope>
</reference>
<gene>
    <name evidence="4" type="ORF">CYCCA115_LOCUS3143</name>
</gene>
<feature type="region of interest" description="Disordered" evidence="2">
    <location>
        <begin position="87"/>
        <end position="106"/>
    </location>
</feature>
<accession>A0AAD2FHX7</accession>
<evidence type="ECO:0000259" key="3">
    <source>
        <dbReference type="Pfam" id="PF03016"/>
    </source>
</evidence>
<name>A0AAD2FHX7_9STRA</name>
<dbReference type="InterPro" id="IPR040911">
    <property type="entry name" value="Exostosin_GT47"/>
</dbReference>
<dbReference type="InterPro" id="IPR004263">
    <property type="entry name" value="Exostosin"/>
</dbReference>
<dbReference type="PANTHER" id="PTHR11062">
    <property type="entry name" value="EXOSTOSIN HEPARAN SULFATE GLYCOSYLTRANSFERASE -RELATED"/>
    <property type="match status" value="1"/>
</dbReference>
<feature type="compositionally biased region" description="Basic and acidic residues" evidence="2">
    <location>
        <begin position="24"/>
        <end position="34"/>
    </location>
</feature>
<feature type="region of interest" description="Disordered" evidence="2">
    <location>
        <begin position="705"/>
        <end position="724"/>
    </location>
</feature>
<dbReference type="Proteomes" id="UP001295423">
    <property type="component" value="Unassembled WGS sequence"/>
</dbReference>
<keyword evidence="5" id="KW-1185">Reference proteome</keyword>
<evidence type="ECO:0000313" key="5">
    <source>
        <dbReference type="Proteomes" id="UP001295423"/>
    </source>
</evidence>
<sequence length="724" mass="82905">MDESLYLPNEEHEEQKPISRRQRLHQEEQNDDNKKRRTLPRGNTSALLQMTVFSVGCMVITQKTLFWSASQSSRGLSSSLEEQAFTLPKMQSDSSQEHATESPLEISQKSKHMKLVNHLKKIHTQSIESNIQESAERHDVPNLIVENKKKKTDHYPTPPTTTTIVDERDSDCIFRNSPLYRSVYVYPSPLDKEWEGEILSEYASRTADGRNVSWPWLEMDQRLKEEGKAQYDANNKDFNQYTTELLVRDIITHPNSCLRTDDPESASLFYIPYLPTMEYHNGSLFGDYKTSPFSQAMLDATSLYVNDSDSHYNKYDLWEKTFGLTSKYWKRRNGADHIVVMSEPLHGFSHPRNRRGNYHYLHSQKQLSPPIVISIELSTTFVEMYPNCARKNILMPYPNIDGKWFNGAYNQQTKELWGNLQVPNISESLAALKAERAMANSSKATTNTNTTHIDELLSQPRPLAQFYGAGNHGSCRQLRQRLGMNYRCTESGKLANRFSRQIKYQHGYRQSTFCPCPGGDSPSAKRHFDALHAGCIPVILSHDFVWPFTSEFDKNAWSILDDDSEDGMMRKRRRNMYRDGRRASSMAASTSPLSASDFALRLNASEFEGPKYGYQCQVWNNTSNSSKISKDLQSYLETISSSEIERLRAGALQASELYSYYRRRPDLPENPLREGILPDGGAAHQLIRMLSRRANGNLWPACQKEQQAESSSSPSIDKISTFQC</sequence>
<evidence type="ECO:0000256" key="1">
    <source>
        <dbReference type="ARBA" id="ARBA00010271"/>
    </source>
</evidence>
<feature type="domain" description="Exostosin GT47" evidence="3">
    <location>
        <begin position="182"/>
        <end position="559"/>
    </location>
</feature>
<dbReference type="AlphaFoldDB" id="A0AAD2FHX7"/>
<comment type="caution">
    <text evidence="4">The sequence shown here is derived from an EMBL/GenBank/DDBJ whole genome shotgun (WGS) entry which is preliminary data.</text>
</comment>
<evidence type="ECO:0000256" key="2">
    <source>
        <dbReference type="SAM" id="MobiDB-lite"/>
    </source>
</evidence>
<organism evidence="4 5">
    <name type="scientific">Cylindrotheca closterium</name>
    <dbReference type="NCBI Taxonomy" id="2856"/>
    <lineage>
        <taxon>Eukaryota</taxon>
        <taxon>Sar</taxon>
        <taxon>Stramenopiles</taxon>
        <taxon>Ochrophyta</taxon>
        <taxon>Bacillariophyta</taxon>
        <taxon>Bacillariophyceae</taxon>
        <taxon>Bacillariophycidae</taxon>
        <taxon>Bacillariales</taxon>
        <taxon>Bacillariaceae</taxon>
        <taxon>Cylindrotheca</taxon>
    </lineage>
</organism>
<dbReference type="EMBL" id="CAKOGP040000236">
    <property type="protein sequence ID" value="CAJ1933063.1"/>
    <property type="molecule type" value="Genomic_DNA"/>
</dbReference>
<dbReference type="PANTHER" id="PTHR11062:SF281">
    <property type="entry name" value="EXOSTOSIN-LIKE 2"/>
    <property type="match status" value="1"/>
</dbReference>
<proteinExistence type="inferred from homology"/>
<feature type="region of interest" description="Disordered" evidence="2">
    <location>
        <begin position="1"/>
        <end position="42"/>
    </location>
</feature>
<comment type="similarity">
    <text evidence="1">Belongs to the glycosyltransferase 47 family.</text>
</comment>
<evidence type="ECO:0000313" key="4">
    <source>
        <dbReference type="EMBL" id="CAJ1933063.1"/>
    </source>
</evidence>
<dbReference type="GO" id="GO:0016757">
    <property type="term" value="F:glycosyltransferase activity"/>
    <property type="evidence" value="ECO:0007669"/>
    <property type="project" value="InterPro"/>
</dbReference>
<protein>
    <recommendedName>
        <fullName evidence="3">Exostosin GT47 domain-containing protein</fullName>
    </recommendedName>
</protein>